<dbReference type="EMBL" id="CP001742">
    <property type="protein sequence ID" value="ADL18778.1"/>
    <property type="molecule type" value="Genomic_DNA"/>
</dbReference>
<proteinExistence type="inferred from homology"/>
<dbReference type="KEGG" id="asc:ASAC_0371"/>
<dbReference type="eggNOG" id="arCOG00219">
    <property type="taxonomic scope" value="Archaea"/>
</dbReference>
<protein>
    <submittedName>
        <fullName evidence="3">Sulfate ABC transporter, sulfate-binding protein</fullName>
    </submittedName>
</protein>
<sequence>MSSKGASLWIYLVVGLVIGLVVGAGAGYVAAPHRTVTVTAPATTSTYTTTTTTTYTTTAPVSTSPFTVGAAGTLKFSFGQLLSMLNQYNPSITEGQPLFAGSGEVAQKEATTQVFSLVASADTTTIPSVLFPKYANYEIAFGVTQMVIIVDLETPAGKEVYALWKQAQTEQPFSAQWNQTWEKIFDIIAVNSSTVVGVSNPFTDPSGYQAQCVLKLAGLAFMHNASYYWGAVYNNPSKYQMRNTEIDLLTLMYANNSVQFVLSAYTSNAIPQTEAYQQKGFNMTYITLPPFINLGNLSYVNFYHQVNITWTELGVTKTFACNPVVYTATIPYSAPNPQAAVDFLLLIFSPAGQKVLESYGINPIVPGVVYGNYSAVPAPLKPFTVPLSNASYLSSIFPSSSSS</sequence>
<evidence type="ECO:0000313" key="4">
    <source>
        <dbReference type="Proteomes" id="UP000000346"/>
    </source>
</evidence>
<dbReference type="Proteomes" id="UP000000346">
    <property type="component" value="Chromosome"/>
</dbReference>
<dbReference type="Gene3D" id="3.40.190.10">
    <property type="entry name" value="Periplasmic binding protein-like II"/>
    <property type="match status" value="2"/>
</dbReference>
<dbReference type="OrthoDB" id="7820at2157"/>
<dbReference type="GO" id="GO:0030973">
    <property type="term" value="F:molybdate ion binding"/>
    <property type="evidence" value="ECO:0007669"/>
    <property type="project" value="TreeGrafter"/>
</dbReference>
<gene>
    <name evidence="3" type="ordered locus">ASAC_0371</name>
</gene>
<dbReference type="PANTHER" id="PTHR30632">
    <property type="entry name" value="MOLYBDATE-BINDING PERIPLASMIC PROTEIN"/>
    <property type="match status" value="1"/>
</dbReference>
<dbReference type="SUPFAM" id="SSF53850">
    <property type="entry name" value="Periplasmic binding protein-like II"/>
    <property type="match status" value="1"/>
</dbReference>
<dbReference type="GeneID" id="9498598"/>
<dbReference type="PANTHER" id="PTHR30632:SF16">
    <property type="entry name" value="MOLYBDATE_TUNGSTATE-BINDING PROTEIN WTPA"/>
    <property type="match status" value="1"/>
</dbReference>
<dbReference type="AlphaFoldDB" id="D9Q0E0"/>
<keyword evidence="2" id="KW-0472">Membrane</keyword>
<dbReference type="InParanoid" id="D9Q0E0"/>
<keyword evidence="2" id="KW-0812">Transmembrane</keyword>
<accession>D9Q0E0</accession>
<dbReference type="InterPro" id="IPR050682">
    <property type="entry name" value="ModA/WtpA"/>
</dbReference>
<dbReference type="GO" id="GO:0015689">
    <property type="term" value="P:molybdate ion transport"/>
    <property type="evidence" value="ECO:0007669"/>
    <property type="project" value="TreeGrafter"/>
</dbReference>
<name>D9Q0E0_ACIS3</name>
<dbReference type="RefSeq" id="WP_013266290.1">
    <property type="nucleotide sequence ID" value="NC_014374.1"/>
</dbReference>
<keyword evidence="2" id="KW-1133">Transmembrane helix</keyword>
<evidence type="ECO:0000256" key="2">
    <source>
        <dbReference type="SAM" id="Phobius"/>
    </source>
</evidence>
<reference evidence="3 4" key="1">
    <citation type="journal article" date="2010" name="Appl. Environ. Microbiol.">
        <title>The genome sequence of the crenarchaeon Acidilobus saccharovorans supports a new order, Acidilobales, and suggests an important ecological role in terrestrial acidic hot springs.</title>
        <authorList>
            <person name="Mardanov A.V."/>
            <person name="Svetlitchnyi V.A."/>
            <person name="Beletsky A.V."/>
            <person name="Prokofeva M.I."/>
            <person name="Bonch-Osmolovskaya E.A."/>
            <person name="Ravin N.V."/>
            <person name="Skryabin K.G."/>
        </authorList>
    </citation>
    <scope>NUCLEOTIDE SEQUENCE [LARGE SCALE GENOMIC DNA]</scope>
    <source>
        <strain evidence="4">DSM 16705 / JCM 18335 / VKM B-2471 / 345-15</strain>
    </source>
</reference>
<organism evidence="3 4">
    <name type="scientific">Acidilobus saccharovorans (strain DSM 16705 / JCM 18335 / VKM B-2471 / 345-15)</name>
    <dbReference type="NCBI Taxonomy" id="666510"/>
    <lineage>
        <taxon>Archaea</taxon>
        <taxon>Thermoproteota</taxon>
        <taxon>Thermoprotei</taxon>
        <taxon>Acidilobales</taxon>
        <taxon>Acidilobaceae</taxon>
        <taxon>Acidilobus</taxon>
    </lineage>
</organism>
<comment type="similarity">
    <text evidence="1">Belongs to the bacterial solute-binding protein 1 family. WtpA subfamily.</text>
</comment>
<evidence type="ECO:0000313" key="3">
    <source>
        <dbReference type="EMBL" id="ADL18778.1"/>
    </source>
</evidence>
<keyword evidence="4" id="KW-1185">Reference proteome</keyword>
<dbReference type="Pfam" id="PF13531">
    <property type="entry name" value="SBP_bac_11"/>
    <property type="match status" value="1"/>
</dbReference>
<feature type="transmembrane region" description="Helical" evidence="2">
    <location>
        <begin position="9"/>
        <end position="31"/>
    </location>
</feature>
<dbReference type="HOGENOM" id="CLU_709076_0_0_2"/>
<dbReference type="FunCoup" id="D9Q0E0">
    <property type="interactions" value="17"/>
</dbReference>
<dbReference type="STRING" id="666510.ASAC_0371"/>
<evidence type="ECO:0000256" key="1">
    <source>
        <dbReference type="ARBA" id="ARBA00009438"/>
    </source>
</evidence>